<dbReference type="Proteomes" id="UP000284706">
    <property type="component" value="Unassembled WGS sequence"/>
</dbReference>
<keyword evidence="3" id="KW-1185">Reference proteome</keyword>
<name>A0A409YXF8_9AGAR</name>
<sequence>MPSPLLFVMHPQTPAQRLIAQYERLSTPPPNNPKSTYARHYPSAKDKSPLRNSLRNLLSVFRKPIQVAQKKHAGSLLYLSPSLAWLHCAATLDAGKLILTGDVDLEIALSDCTDIRSLSPSKLTIDDTRLLPDASRLTVFEILFSDSSTQKFAASSVRERAGWISAIWFGCRSTAPIFQEVRSKRNANARSGYAYHYC</sequence>
<dbReference type="AlphaFoldDB" id="A0A409YXF8"/>
<dbReference type="InParanoid" id="A0A409YXF8"/>
<evidence type="ECO:0000256" key="1">
    <source>
        <dbReference type="SAM" id="MobiDB-lite"/>
    </source>
</evidence>
<dbReference type="OrthoDB" id="2261329at2759"/>
<proteinExistence type="predicted"/>
<organism evidence="2 3">
    <name type="scientific">Gymnopilus dilepis</name>
    <dbReference type="NCBI Taxonomy" id="231916"/>
    <lineage>
        <taxon>Eukaryota</taxon>
        <taxon>Fungi</taxon>
        <taxon>Dikarya</taxon>
        <taxon>Basidiomycota</taxon>
        <taxon>Agaricomycotina</taxon>
        <taxon>Agaricomycetes</taxon>
        <taxon>Agaricomycetidae</taxon>
        <taxon>Agaricales</taxon>
        <taxon>Agaricineae</taxon>
        <taxon>Hymenogastraceae</taxon>
        <taxon>Gymnopilus</taxon>
    </lineage>
</organism>
<reference evidence="2 3" key="1">
    <citation type="journal article" date="2018" name="Evol. Lett.">
        <title>Horizontal gene cluster transfer increased hallucinogenic mushroom diversity.</title>
        <authorList>
            <person name="Reynolds H.T."/>
            <person name="Vijayakumar V."/>
            <person name="Gluck-Thaler E."/>
            <person name="Korotkin H.B."/>
            <person name="Matheny P.B."/>
            <person name="Slot J.C."/>
        </authorList>
    </citation>
    <scope>NUCLEOTIDE SEQUENCE [LARGE SCALE GENOMIC DNA]</scope>
    <source>
        <strain evidence="2 3">SRW20</strain>
    </source>
</reference>
<accession>A0A409YXF8</accession>
<protein>
    <recommendedName>
        <fullName evidence="4">PH domain-containing protein</fullName>
    </recommendedName>
</protein>
<dbReference type="STRING" id="231916.A0A409YXF8"/>
<evidence type="ECO:0000313" key="2">
    <source>
        <dbReference type="EMBL" id="PPR07714.1"/>
    </source>
</evidence>
<comment type="caution">
    <text evidence="2">The sequence shown here is derived from an EMBL/GenBank/DDBJ whole genome shotgun (WGS) entry which is preliminary data.</text>
</comment>
<feature type="region of interest" description="Disordered" evidence="1">
    <location>
        <begin position="25"/>
        <end position="48"/>
    </location>
</feature>
<evidence type="ECO:0008006" key="4">
    <source>
        <dbReference type="Google" id="ProtNLM"/>
    </source>
</evidence>
<dbReference type="SUPFAM" id="SSF50729">
    <property type="entry name" value="PH domain-like"/>
    <property type="match status" value="1"/>
</dbReference>
<dbReference type="EMBL" id="NHYE01000021">
    <property type="protein sequence ID" value="PPR07714.1"/>
    <property type="molecule type" value="Genomic_DNA"/>
</dbReference>
<dbReference type="CDD" id="cd00821">
    <property type="entry name" value="PH"/>
    <property type="match status" value="1"/>
</dbReference>
<gene>
    <name evidence="2" type="ORF">CVT26_003737</name>
</gene>
<evidence type="ECO:0000313" key="3">
    <source>
        <dbReference type="Proteomes" id="UP000284706"/>
    </source>
</evidence>